<keyword evidence="1" id="KW-0812">Transmembrane</keyword>
<dbReference type="InterPro" id="IPR002656">
    <property type="entry name" value="Acyl_transf_3_dom"/>
</dbReference>
<reference evidence="3" key="2">
    <citation type="submission" date="2020-06" db="EMBL/GenBank/DDBJ databases">
        <authorList>
            <person name="Sheffer M."/>
        </authorList>
    </citation>
    <scope>NUCLEOTIDE SEQUENCE</scope>
</reference>
<dbReference type="Proteomes" id="UP000807504">
    <property type="component" value="Unassembled WGS sequence"/>
</dbReference>
<dbReference type="EMBL" id="JABXBU010000002">
    <property type="protein sequence ID" value="KAF8794140.1"/>
    <property type="molecule type" value="Genomic_DNA"/>
</dbReference>
<dbReference type="InterPro" id="IPR052728">
    <property type="entry name" value="O2_lipid_transport_reg"/>
</dbReference>
<comment type="caution">
    <text evidence="3">The sequence shown here is derived from an EMBL/GenBank/DDBJ whole genome shotgun (WGS) entry which is preliminary data.</text>
</comment>
<feature type="transmembrane region" description="Helical" evidence="1">
    <location>
        <begin position="315"/>
        <end position="333"/>
    </location>
</feature>
<feature type="transmembrane region" description="Helical" evidence="1">
    <location>
        <begin position="399"/>
        <end position="418"/>
    </location>
</feature>
<keyword evidence="4" id="KW-1185">Reference proteome</keyword>
<accession>A0A8T0FX25</accession>
<proteinExistence type="predicted"/>
<feature type="transmembrane region" description="Helical" evidence="1">
    <location>
        <begin position="372"/>
        <end position="390"/>
    </location>
</feature>
<organism evidence="3 4">
    <name type="scientific">Argiope bruennichi</name>
    <name type="common">Wasp spider</name>
    <name type="synonym">Aranea bruennichi</name>
    <dbReference type="NCBI Taxonomy" id="94029"/>
    <lineage>
        <taxon>Eukaryota</taxon>
        <taxon>Metazoa</taxon>
        <taxon>Ecdysozoa</taxon>
        <taxon>Arthropoda</taxon>
        <taxon>Chelicerata</taxon>
        <taxon>Arachnida</taxon>
        <taxon>Araneae</taxon>
        <taxon>Araneomorphae</taxon>
        <taxon>Entelegynae</taxon>
        <taxon>Araneoidea</taxon>
        <taxon>Araneidae</taxon>
        <taxon>Argiope</taxon>
    </lineage>
</organism>
<keyword evidence="1" id="KW-1133">Transmembrane helix</keyword>
<dbReference type="GO" id="GO:0016747">
    <property type="term" value="F:acyltransferase activity, transferring groups other than amino-acyl groups"/>
    <property type="evidence" value="ECO:0007669"/>
    <property type="project" value="InterPro"/>
</dbReference>
<feature type="transmembrane region" description="Helical" evidence="1">
    <location>
        <begin position="144"/>
        <end position="162"/>
    </location>
</feature>
<evidence type="ECO:0000256" key="1">
    <source>
        <dbReference type="SAM" id="Phobius"/>
    </source>
</evidence>
<dbReference type="Pfam" id="PF01757">
    <property type="entry name" value="Acyl_transf_3"/>
    <property type="match status" value="1"/>
</dbReference>
<dbReference type="PANTHER" id="PTHR11161:SF0">
    <property type="entry name" value="O-ACYLTRANSFERASE LIKE PROTEIN"/>
    <property type="match status" value="1"/>
</dbReference>
<evidence type="ECO:0000259" key="2">
    <source>
        <dbReference type="Pfam" id="PF01757"/>
    </source>
</evidence>
<keyword evidence="1" id="KW-0472">Membrane</keyword>
<name>A0A8T0FX25_ARGBR</name>
<sequence>MDTCTADSCDSFAWQATCPTFVKYMRSQLLFISNNTSVVKEPAPKNLTVEALYMICVILCFVALSAMGSSLTALEYATANAKKDTYLKYFLSCKEITKFLDSFNNKGVLREWRDYIKCFCLVTNGRLLLKNAPAKNHLECIDGIRFFSFCWTVVAHCFALYFPSTKNLEEMAPYLQYKIAQILVKGDFIIDIFLVISGLLNGYGFVQSYEKNKGNISWFHFYVKRIIRITPAYVIVLGFYITLFSYMGSGPLWPVYTTNPVCKDNWWWNLLFINNFLSPSNQCMFWTWYLAADFQFYVLSPLFLISIIKWPRLGYILIGVSIGVSSLITFIISKQFDLISCLSRVGFHLSEPAFALYTIRMWEFFDKVYQKPYTRISAYLIGLLLGHELCKRRDKSNKITLYCGWMTAGICMWLYFFRFGIAEDSGTETAFYNAIKFILFSSGTAWFVFLRA</sequence>
<feature type="domain" description="Acyltransferase 3" evidence="2">
    <location>
        <begin position="140"/>
        <end position="450"/>
    </location>
</feature>
<dbReference type="AlphaFoldDB" id="A0A8T0FX25"/>
<dbReference type="PANTHER" id="PTHR11161">
    <property type="entry name" value="O-ACYLTRANSFERASE"/>
    <property type="match status" value="1"/>
</dbReference>
<evidence type="ECO:0000313" key="3">
    <source>
        <dbReference type="EMBL" id="KAF8794140.1"/>
    </source>
</evidence>
<feature type="transmembrane region" description="Helical" evidence="1">
    <location>
        <begin position="182"/>
        <end position="206"/>
    </location>
</feature>
<reference evidence="3" key="1">
    <citation type="journal article" date="2020" name="bioRxiv">
        <title>Chromosome-level reference genome of the European wasp spider Argiope bruennichi: a resource for studies on range expansion and evolutionary adaptation.</title>
        <authorList>
            <person name="Sheffer M.M."/>
            <person name="Hoppe A."/>
            <person name="Krehenwinkel H."/>
            <person name="Uhl G."/>
            <person name="Kuss A.W."/>
            <person name="Jensen L."/>
            <person name="Jensen C."/>
            <person name="Gillespie R.G."/>
            <person name="Hoff K.J."/>
            <person name="Prost S."/>
        </authorList>
    </citation>
    <scope>NUCLEOTIDE SEQUENCE</scope>
</reference>
<evidence type="ECO:0000313" key="4">
    <source>
        <dbReference type="Proteomes" id="UP000807504"/>
    </source>
</evidence>
<protein>
    <submittedName>
        <fullName evidence="3">Nose resistant to fluoxetine protein 6 like protein</fullName>
    </submittedName>
</protein>
<gene>
    <name evidence="3" type="ORF">HNY73_002150</name>
</gene>
<feature type="transmembrane region" description="Helical" evidence="1">
    <location>
        <begin position="226"/>
        <end position="247"/>
    </location>
</feature>
<feature type="transmembrane region" description="Helical" evidence="1">
    <location>
        <begin position="430"/>
        <end position="450"/>
    </location>
</feature>
<feature type="transmembrane region" description="Helical" evidence="1">
    <location>
        <begin position="51"/>
        <end position="74"/>
    </location>
</feature>
<feature type="transmembrane region" description="Helical" evidence="1">
    <location>
        <begin position="286"/>
        <end position="308"/>
    </location>
</feature>